<evidence type="ECO:0000256" key="11">
    <source>
        <dbReference type="ARBA" id="ARBA00022840"/>
    </source>
</evidence>
<evidence type="ECO:0000259" key="21">
    <source>
        <dbReference type="PROSITE" id="PS50110"/>
    </source>
</evidence>
<evidence type="ECO:0000256" key="13">
    <source>
        <dbReference type="ARBA" id="ARBA00023012"/>
    </source>
</evidence>
<dbReference type="InterPro" id="IPR003661">
    <property type="entry name" value="HisK_dim/P_dom"/>
</dbReference>
<evidence type="ECO:0000256" key="16">
    <source>
        <dbReference type="ARBA" id="ARBA00074306"/>
    </source>
</evidence>
<keyword evidence="8 19" id="KW-0812">Transmembrane</keyword>
<evidence type="ECO:0000256" key="4">
    <source>
        <dbReference type="ARBA" id="ARBA00012438"/>
    </source>
</evidence>
<feature type="domain" description="Response regulatory" evidence="21">
    <location>
        <begin position="651"/>
        <end position="769"/>
    </location>
</feature>
<dbReference type="Pfam" id="PF01627">
    <property type="entry name" value="Hpt"/>
    <property type="match status" value="1"/>
</dbReference>
<dbReference type="InterPro" id="IPR008207">
    <property type="entry name" value="Sig_transdc_His_kin_Hpt_dom"/>
</dbReference>
<comment type="similarity">
    <text evidence="3">In the N-terminal section; belongs to the phytochrome family.</text>
</comment>
<evidence type="ECO:0000256" key="8">
    <source>
        <dbReference type="ARBA" id="ARBA00022692"/>
    </source>
</evidence>
<dbReference type="InterPro" id="IPR003594">
    <property type="entry name" value="HATPase_dom"/>
</dbReference>
<dbReference type="RefSeq" id="WP_073386147.1">
    <property type="nucleotide sequence ID" value="NZ_FQXK01000008.1"/>
</dbReference>
<sequence>MAGFDKYEKSTVVTNVIIGTVVILTLMWLCVFASLHCELFNLEVDGVVIAAFAIMPYLVLGGLYGYVVSLIAFLLEFIYVLVVDSDNVYKMSINLAAILCFTLFGQYRWFATKKKTAICAAVTLVVVSFMQFFSIVVVDERMYTLDAFPYFMKYFFRAIVEVFLTAFLLHFYFVKAPEKTKYAFPLSVTYTKFYCSDKEIRRRFKKTRVSIKITAIIILLELVLGVFVGFFMVALFPDIKSIIFNSLQRGEIFSDVDLQMTDSALKQHFDLLTFSFDTTTISYDIKMLLLMLCVGIPIAGIANFYTKVAIGAPLGRMSDFMQEYAAADDENKLIVGRQVDNIVVNTHDEISIVNDSIKKTVHAIEDYIKHINEEHELEKELEVAKKASETKSAFLSNVSHEIRTPINAILGMDEMILRESTQDEILKYADDIRSAGNNLLGIINDILDFSKIEAGKMEIVPVEYACSSLINDLINMIKKRAEDKGLELIIKIDPEIPNILYGDEIRVKQIMTNILTNAVKYTEKGSITLDIQTKCCQEDNIIIRVSVADTGIGIKEEDMPKLYGAFERIDERHNRTIEGTGLGMSITQDLLEMMGSRLEVTSIFGQGSTFFFDLQQKIVDDTPIGNFEQALNRSIASREKYHESFIAPDAKILVVDDTKMNLTVIENLLKKTQLQIDTATSGMECIDMLHYKHYDMIFLDHRMPEMDGIETFRLIQKNKLIDKEKTPVIALTANAVSGSRELYLSEGFDDYISKPIDPILLEVVILKYLLPKGLAKVTDESDKEKDHFENDIPLWIQNINGIDIQKGINNCGSPSSFERVLKVYEEGASDNIGAIENSFENSDFENYTIKVHALKSSSRIIGAEHLATLAEELEKAGNDQNDDIIKEKTPMLLKEYIELADSIKRADPDNARKQDDDSSKELISHDRLKEAYDAIRETAQMFDYDSVMMVIDQVNTYAIPEEEKERYNNLKEAIRKADWNEISSILEENR</sequence>
<feature type="domain" description="HPt" evidence="22">
    <location>
        <begin position="813"/>
        <end position="910"/>
    </location>
</feature>
<dbReference type="FunFam" id="3.30.565.10:FF:000010">
    <property type="entry name" value="Sensor histidine kinase RcsC"/>
    <property type="match status" value="1"/>
</dbReference>
<dbReference type="CDD" id="cd00082">
    <property type="entry name" value="HisKA"/>
    <property type="match status" value="1"/>
</dbReference>
<evidence type="ECO:0000256" key="3">
    <source>
        <dbReference type="ARBA" id="ARBA00006402"/>
    </source>
</evidence>
<keyword evidence="10" id="KW-0418">Kinase</keyword>
<reference evidence="24" key="1">
    <citation type="submission" date="2016-11" db="EMBL/GenBank/DDBJ databases">
        <authorList>
            <person name="Varghese N."/>
            <person name="Submissions S."/>
        </authorList>
    </citation>
    <scope>NUCLEOTIDE SEQUENCE [LARGE SCALE GENOMIC DNA]</scope>
    <source>
        <strain evidence="24">DSM 3071</strain>
    </source>
</reference>
<keyword evidence="6" id="KW-1003">Cell membrane</keyword>
<comment type="subcellular location">
    <subcellularLocation>
        <location evidence="2">Cell membrane</location>
        <topology evidence="2">Multi-pass membrane protein</topology>
    </subcellularLocation>
</comment>
<dbReference type="InterPro" id="IPR011006">
    <property type="entry name" value="CheY-like_superfamily"/>
</dbReference>
<organism evidence="23 24">
    <name type="scientific">Butyrivibrio fibrisolvens DSM 3071</name>
    <dbReference type="NCBI Taxonomy" id="1121131"/>
    <lineage>
        <taxon>Bacteria</taxon>
        <taxon>Bacillati</taxon>
        <taxon>Bacillota</taxon>
        <taxon>Clostridia</taxon>
        <taxon>Lachnospirales</taxon>
        <taxon>Lachnospiraceae</taxon>
        <taxon>Butyrivibrio</taxon>
    </lineage>
</organism>
<evidence type="ECO:0000256" key="18">
    <source>
        <dbReference type="PROSITE-ProRule" id="PRU00169"/>
    </source>
</evidence>
<evidence type="ECO:0000256" key="9">
    <source>
        <dbReference type="ARBA" id="ARBA00022741"/>
    </source>
</evidence>
<dbReference type="PANTHER" id="PTHR45339:SF1">
    <property type="entry name" value="HYBRID SIGNAL TRANSDUCTION HISTIDINE KINASE J"/>
    <property type="match status" value="1"/>
</dbReference>
<gene>
    <name evidence="23" type="ORF">SAMN02745229_01115</name>
</gene>
<dbReference type="GO" id="GO:0000155">
    <property type="term" value="F:phosphorelay sensor kinase activity"/>
    <property type="evidence" value="ECO:0007669"/>
    <property type="project" value="InterPro"/>
</dbReference>
<dbReference type="Pfam" id="PF00072">
    <property type="entry name" value="Response_reg"/>
    <property type="match status" value="1"/>
</dbReference>
<evidence type="ECO:0000256" key="5">
    <source>
        <dbReference type="ARBA" id="ARBA00018672"/>
    </source>
</evidence>
<feature type="transmembrane region" description="Helical" evidence="19">
    <location>
        <begin position="117"/>
        <end position="138"/>
    </location>
</feature>
<protein>
    <recommendedName>
        <fullName evidence="16">Circadian input-output histidine kinase CikA</fullName>
        <ecNumber evidence="4">2.7.13.3</ecNumber>
    </recommendedName>
    <alternativeName>
        <fullName evidence="5">Stage 0 sporulation protein A homolog</fullName>
    </alternativeName>
</protein>
<dbReference type="SMART" id="SM00073">
    <property type="entry name" value="HPT"/>
    <property type="match status" value="1"/>
</dbReference>
<feature type="transmembrane region" description="Helical" evidence="19">
    <location>
        <begin position="154"/>
        <end position="174"/>
    </location>
</feature>
<dbReference type="GO" id="GO:0005886">
    <property type="term" value="C:plasma membrane"/>
    <property type="evidence" value="ECO:0007669"/>
    <property type="project" value="UniProtKB-SubCell"/>
</dbReference>
<dbReference type="STRING" id="1121131.SAMN02745229_01115"/>
<accession>A0A1M5WPY1</accession>
<dbReference type="Proteomes" id="UP000184278">
    <property type="component" value="Unassembled WGS sequence"/>
</dbReference>
<dbReference type="CDD" id="cd16922">
    <property type="entry name" value="HATPase_EvgS-ArcB-TorS-like"/>
    <property type="match status" value="1"/>
</dbReference>
<keyword evidence="24" id="KW-1185">Reference proteome</keyword>
<dbReference type="InterPro" id="IPR001789">
    <property type="entry name" value="Sig_transdc_resp-reg_receiver"/>
</dbReference>
<evidence type="ECO:0000256" key="10">
    <source>
        <dbReference type="ARBA" id="ARBA00022777"/>
    </source>
</evidence>
<evidence type="ECO:0000256" key="17">
    <source>
        <dbReference type="PROSITE-ProRule" id="PRU00110"/>
    </source>
</evidence>
<feature type="transmembrane region" description="Helical" evidence="19">
    <location>
        <begin position="12"/>
        <end position="35"/>
    </location>
</feature>
<evidence type="ECO:0000313" key="24">
    <source>
        <dbReference type="Proteomes" id="UP000184278"/>
    </source>
</evidence>
<dbReference type="GeneID" id="89509574"/>
<name>A0A1M5WPY1_BUTFI</name>
<evidence type="ECO:0000256" key="15">
    <source>
        <dbReference type="ARBA" id="ARBA00024867"/>
    </source>
</evidence>
<dbReference type="SUPFAM" id="SSF52172">
    <property type="entry name" value="CheY-like"/>
    <property type="match status" value="1"/>
</dbReference>
<dbReference type="SMART" id="SM00388">
    <property type="entry name" value="HisKA"/>
    <property type="match status" value="1"/>
</dbReference>
<evidence type="ECO:0000256" key="1">
    <source>
        <dbReference type="ARBA" id="ARBA00000085"/>
    </source>
</evidence>
<dbReference type="SUPFAM" id="SSF55874">
    <property type="entry name" value="ATPase domain of HSP90 chaperone/DNA topoisomerase II/histidine kinase"/>
    <property type="match status" value="1"/>
</dbReference>
<dbReference type="InterPro" id="IPR036641">
    <property type="entry name" value="HPT_dom_sf"/>
</dbReference>
<dbReference type="PROSITE" id="PS50110">
    <property type="entry name" value="RESPONSE_REGULATORY"/>
    <property type="match status" value="1"/>
</dbReference>
<dbReference type="InterPro" id="IPR005467">
    <property type="entry name" value="His_kinase_dom"/>
</dbReference>
<comment type="function">
    <text evidence="15">May play the central regulatory role in sporulation. It may be an element of the effector pathway responsible for the activation of sporulation genes in response to nutritional stress. Spo0A may act in concert with spo0H (a sigma factor) to control the expression of some genes that are critical to the sporulation process.</text>
</comment>
<dbReference type="SMART" id="SM00387">
    <property type="entry name" value="HATPase_c"/>
    <property type="match status" value="1"/>
</dbReference>
<dbReference type="Pfam" id="PF00512">
    <property type="entry name" value="HisKA"/>
    <property type="match status" value="1"/>
</dbReference>
<dbReference type="Pfam" id="PF02518">
    <property type="entry name" value="HATPase_c"/>
    <property type="match status" value="1"/>
</dbReference>
<keyword evidence="11" id="KW-0067">ATP-binding</keyword>
<keyword evidence="14 19" id="KW-0472">Membrane</keyword>
<dbReference type="AlphaFoldDB" id="A0A1M5WPY1"/>
<evidence type="ECO:0000259" key="20">
    <source>
        <dbReference type="PROSITE" id="PS50109"/>
    </source>
</evidence>
<evidence type="ECO:0000256" key="19">
    <source>
        <dbReference type="SAM" id="Phobius"/>
    </source>
</evidence>
<dbReference type="Gene3D" id="1.20.120.160">
    <property type="entry name" value="HPT domain"/>
    <property type="match status" value="1"/>
</dbReference>
<dbReference type="OrthoDB" id="9813048at2"/>
<feature type="transmembrane region" description="Helical" evidence="19">
    <location>
        <begin position="47"/>
        <end position="75"/>
    </location>
</feature>
<evidence type="ECO:0000256" key="7">
    <source>
        <dbReference type="ARBA" id="ARBA00022553"/>
    </source>
</evidence>
<dbReference type="GO" id="GO:0005524">
    <property type="term" value="F:ATP binding"/>
    <property type="evidence" value="ECO:0007669"/>
    <property type="project" value="UniProtKB-KW"/>
</dbReference>
<dbReference type="SUPFAM" id="SSF47226">
    <property type="entry name" value="Histidine-containing phosphotransfer domain, HPT domain"/>
    <property type="match status" value="1"/>
</dbReference>
<dbReference type="InterPro" id="IPR004358">
    <property type="entry name" value="Sig_transdc_His_kin-like_C"/>
</dbReference>
<feature type="transmembrane region" description="Helical" evidence="19">
    <location>
        <begin position="211"/>
        <end position="236"/>
    </location>
</feature>
<dbReference type="EC" id="2.7.13.3" evidence="4"/>
<keyword evidence="9" id="KW-0547">Nucleotide-binding</keyword>
<dbReference type="PRINTS" id="PR00344">
    <property type="entry name" value="BCTRLSENSOR"/>
</dbReference>
<dbReference type="InterPro" id="IPR036890">
    <property type="entry name" value="HATPase_C_sf"/>
</dbReference>
<dbReference type="PANTHER" id="PTHR45339">
    <property type="entry name" value="HYBRID SIGNAL TRANSDUCTION HISTIDINE KINASE J"/>
    <property type="match status" value="1"/>
</dbReference>
<feature type="modified residue" description="Phosphohistidine" evidence="17">
    <location>
        <position position="852"/>
    </location>
</feature>
<dbReference type="SUPFAM" id="SSF47384">
    <property type="entry name" value="Homodimeric domain of signal transducing histidine kinase"/>
    <property type="match status" value="1"/>
</dbReference>
<dbReference type="InterPro" id="IPR036097">
    <property type="entry name" value="HisK_dim/P_sf"/>
</dbReference>
<dbReference type="PROSITE" id="PS50109">
    <property type="entry name" value="HIS_KIN"/>
    <property type="match status" value="1"/>
</dbReference>
<evidence type="ECO:0000259" key="22">
    <source>
        <dbReference type="PROSITE" id="PS50894"/>
    </source>
</evidence>
<proteinExistence type="inferred from homology"/>
<feature type="modified residue" description="4-aspartylphosphate" evidence="18">
    <location>
        <position position="700"/>
    </location>
</feature>
<evidence type="ECO:0000256" key="6">
    <source>
        <dbReference type="ARBA" id="ARBA00022475"/>
    </source>
</evidence>
<dbReference type="EMBL" id="FQXK01000008">
    <property type="protein sequence ID" value="SHH89665.1"/>
    <property type="molecule type" value="Genomic_DNA"/>
</dbReference>
<evidence type="ECO:0000256" key="12">
    <source>
        <dbReference type="ARBA" id="ARBA00022989"/>
    </source>
</evidence>
<comment type="catalytic activity">
    <reaction evidence="1">
        <text>ATP + protein L-histidine = ADP + protein N-phospho-L-histidine.</text>
        <dbReference type="EC" id="2.7.13.3"/>
    </reaction>
</comment>
<dbReference type="Gene3D" id="1.10.287.130">
    <property type="match status" value="1"/>
</dbReference>
<dbReference type="Gene3D" id="3.40.50.2300">
    <property type="match status" value="1"/>
</dbReference>
<keyword evidence="7 18" id="KW-0597">Phosphoprotein</keyword>
<keyword evidence="12 19" id="KW-1133">Transmembrane helix</keyword>
<keyword evidence="10" id="KW-0808">Transferase</keyword>
<evidence type="ECO:0000256" key="14">
    <source>
        <dbReference type="ARBA" id="ARBA00023136"/>
    </source>
</evidence>
<keyword evidence="13" id="KW-0902">Two-component regulatory system</keyword>
<dbReference type="Gene3D" id="3.30.565.10">
    <property type="entry name" value="Histidine kinase-like ATPase, C-terminal domain"/>
    <property type="match status" value="1"/>
</dbReference>
<evidence type="ECO:0000313" key="23">
    <source>
        <dbReference type="EMBL" id="SHH89665.1"/>
    </source>
</evidence>
<evidence type="ECO:0000256" key="2">
    <source>
        <dbReference type="ARBA" id="ARBA00004651"/>
    </source>
</evidence>
<dbReference type="PROSITE" id="PS50894">
    <property type="entry name" value="HPT"/>
    <property type="match status" value="1"/>
</dbReference>
<dbReference type="SMART" id="SM00448">
    <property type="entry name" value="REC"/>
    <property type="match status" value="1"/>
</dbReference>
<dbReference type="CDD" id="cd17546">
    <property type="entry name" value="REC_hyHK_CKI1_RcsC-like"/>
    <property type="match status" value="1"/>
</dbReference>
<feature type="domain" description="Histidine kinase" evidence="20">
    <location>
        <begin position="397"/>
        <end position="618"/>
    </location>
</feature>
<feature type="transmembrane region" description="Helical" evidence="19">
    <location>
        <begin position="87"/>
        <end position="105"/>
    </location>
</feature>